<feature type="region of interest" description="Disordered" evidence="2">
    <location>
        <begin position="687"/>
        <end position="707"/>
    </location>
</feature>
<protein>
    <recommendedName>
        <fullName evidence="5">Portal protein</fullName>
    </recommendedName>
</protein>
<keyword evidence="4" id="KW-1185">Reference proteome</keyword>
<keyword evidence="1" id="KW-0175">Coiled coil</keyword>
<reference evidence="3 4" key="1">
    <citation type="submission" date="2019-12" db="EMBL/GenBank/DDBJ databases">
        <authorList>
            <person name="Xu J."/>
        </authorList>
    </citation>
    <scope>NUCLEOTIDE SEQUENCE [LARGE SCALE GENOMIC DNA]</scope>
    <source>
        <strain evidence="3 4">HX-5-24</strain>
    </source>
</reference>
<dbReference type="Proteomes" id="UP000479692">
    <property type="component" value="Unassembled WGS sequence"/>
</dbReference>
<dbReference type="InterPro" id="IPR056909">
    <property type="entry name" value="SU10_portal"/>
</dbReference>
<organism evidence="3 4">
    <name type="scientific">Noviluteimonas gilva</name>
    <dbReference type="NCBI Taxonomy" id="2682097"/>
    <lineage>
        <taxon>Bacteria</taxon>
        <taxon>Pseudomonadati</taxon>
        <taxon>Pseudomonadota</taxon>
        <taxon>Gammaproteobacteria</taxon>
        <taxon>Lysobacterales</taxon>
        <taxon>Lysobacteraceae</taxon>
        <taxon>Noviluteimonas</taxon>
    </lineage>
</organism>
<name>A0A7C9M2S9_9GAMM</name>
<comment type="caution">
    <text evidence="3">The sequence shown here is derived from an EMBL/GenBank/DDBJ whole genome shotgun (WGS) entry which is preliminary data.</text>
</comment>
<evidence type="ECO:0000313" key="4">
    <source>
        <dbReference type="Proteomes" id="UP000479692"/>
    </source>
</evidence>
<evidence type="ECO:0008006" key="5">
    <source>
        <dbReference type="Google" id="ProtNLM"/>
    </source>
</evidence>
<feature type="region of interest" description="Disordered" evidence="2">
    <location>
        <begin position="638"/>
        <end position="666"/>
    </location>
</feature>
<evidence type="ECO:0000256" key="1">
    <source>
        <dbReference type="SAM" id="Coils"/>
    </source>
</evidence>
<dbReference type="Pfam" id="PF23899">
    <property type="entry name" value="SU10_portal"/>
    <property type="match status" value="1"/>
</dbReference>
<evidence type="ECO:0000313" key="3">
    <source>
        <dbReference type="EMBL" id="MUV13582.1"/>
    </source>
</evidence>
<proteinExistence type="predicted"/>
<gene>
    <name evidence="3" type="ORF">GN331_05095</name>
</gene>
<dbReference type="AlphaFoldDB" id="A0A7C9M2S9"/>
<accession>A0A7C9M2S9</accession>
<evidence type="ECO:0000256" key="2">
    <source>
        <dbReference type="SAM" id="MobiDB-lite"/>
    </source>
</evidence>
<dbReference type="RefSeq" id="WP_156640766.1">
    <property type="nucleotide sequence ID" value="NZ_WOXT01000001.1"/>
</dbReference>
<feature type="coiled-coil region" evidence="1">
    <location>
        <begin position="582"/>
        <end position="609"/>
    </location>
</feature>
<feature type="compositionally biased region" description="Basic and acidic residues" evidence="2">
    <location>
        <begin position="638"/>
        <end position="662"/>
    </location>
</feature>
<sequence>MTDYGTEAKREPIDEAELERMSREFIRSSLGGLDSEIGAVRERNIRAYNGAAEGDFAPPDILDRSTFVSTDVADTVDGMLPQIIDVFVSDEKAVEAKPKKGGPEALAVARTVTGYLNHLFYDQNEGLNILYDWFQDAGLQKVGFAKAWAEEEKEDARQEYEQQTPDQLAMLLQDGVELEAEPEIDENGLLSFTVIDRSQSVKIRADCIPSNEMRVGPTSKWGADPIAIGEVRQKPRFELEEMGYDLENVGGEGVTLNAESDALLGDGFGEAENELHDSHKLYEYAELYFKLDVDGDGVAEWVQLCLINGTLMTHEKVDDHPYAFFSFMPLAHAFYGNCPADRAYGIQKENTNLGRLMLDNLAFAVNGRNYVNTNANVNIDDLLDNRPGGLVRGQGENGVTPIPTQQIPQSAWQMQEWLNVKLENRTGFTRYSQGMDADSLNKTATGVQIITGKSEMRLKLMTRFAALGVKTLFRKMLKLAVAHQSAEQWFEVNGEYVAVRPNEWRDQFNIKINVGLGHGTRQEKMQAVGAMIPLQQMGMQVGVVRPEHIANTIRLGAEVNEFKNPEQFCDEQAQGLPNPEQFAQMQQQMQELQQENVQLKGDSQLKQAELGLKHREIDLKEQELGLKAVQGEQELALKSRDAERADHETSVKSAETQHKMQQTDDEGERIAALEQQMAQVVGLLQQLAPPQGQDGAQGMDAPQEPMA</sequence>
<dbReference type="EMBL" id="WOXT01000001">
    <property type="protein sequence ID" value="MUV13582.1"/>
    <property type="molecule type" value="Genomic_DNA"/>
</dbReference>